<keyword evidence="6" id="KW-0732">Signal</keyword>
<gene>
    <name evidence="7" type="primary">106084470</name>
</gene>
<dbReference type="Pfam" id="PF00201">
    <property type="entry name" value="UDPGT"/>
    <property type="match status" value="1"/>
</dbReference>
<dbReference type="VEuPathDB" id="VectorBase:SCAU002444"/>
<dbReference type="CDD" id="cd03784">
    <property type="entry name" value="GT1_Gtf-like"/>
    <property type="match status" value="1"/>
</dbReference>
<proteinExistence type="inferred from homology"/>
<dbReference type="Gene3D" id="3.40.50.2000">
    <property type="entry name" value="Glycogen Phosphorylase B"/>
    <property type="match status" value="2"/>
</dbReference>
<evidence type="ECO:0000256" key="6">
    <source>
        <dbReference type="SAM" id="SignalP"/>
    </source>
</evidence>
<dbReference type="AlphaFoldDB" id="A0A1I8NVP3"/>
<keyword evidence="8" id="KW-1185">Reference proteome</keyword>
<dbReference type="InterPro" id="IPR002213">
    <property type="entry name" value="UDP_glucos_trans"/>
</dbReference>
<reference evidence="7" key="1">
    <citation type="submission" date="2020-05" db="UniProtKB">
        <authorList>
            <consortium name="EnsemblMetazoa"/>
        </authorList>
    </citation>
    <scope>IDENTIFICATION</scope>
    <source>
        <strain evidence="7">USDA</strain>
    </source>
</reference>
<evidence type="ECO:0000256" key="5">
    <source>
        <dbReference type="SAM" id="Phobius"/>
    </source>
</evidence>
<dbReference type="EnsemblMetazoa" id="SCAU002444-RA">
    <property type="protein sequence ID" value="SCAU002444-PA"/>
    <property type="gene ID" value="SCAU002444"/>
</dbReference>
<feature type="transmembrane region" description="Helical" evidence="5">
    <location>
        <begin position="492"/>
        <end position="522"/>
    </location>
</feature>
<dbReference type="SUPFAM" id="SSF53756">
    <property type="entry name" value="UDP-Glycosyltransferase/glycogen phosphorylase"/>
    <property type="match status" value="1"/>
</dbReference>
<comment type="similarity">
    <text evidence="1 4">Belongs to the UDP-glycosyltransferase family.</text>
</comment>
<feature type="chain" id="PRO_5009325560" evidence="6">
    <location>
        <begin position="17"/>
        <end position="542"/>
    </location>
</feature>
<dbReference type="Proteomes" id="UP000095300">
    <property type="component" value="Unassembled WGS sequence"/>
</dbReference>
<keyword evidence="2 4" id="KW-0328">Glycosyltransferase</keyword>
<dbReference type="PANTHER" id="PTHR48043">
    <property type="entry name" value="EG:EG0003.4 PROTEIN-RELATED"/>
    <property type="match status" value="1"/>
</dbReference>
<evidence type="ECO:0000256" key="3">
    <source>
        <dbReference type="ARBA" id="ARBA00022679"/>
    </source>
</evidence>
<keyword evidence="3 4" id="KW-0808">Transferase</keyword>
<dbReference type="InterPro" id="IPR050271">
    <property type="entry name" value="UDP-glycosyltransferase"/>
</dbReference>
<keyword evidence="5" id="KW-0812">Transmembrane</keyword>
<dbReference type="InterPro" id="IPR035595">
    <property type="entry name" value="UDP_glycos_trans_CS"/>
</dbReference>
<dbReference type="STRING" id="35570.A0A1I8NVP3"/>
<protein>
    <submittedName>
        <fullName evidence="7">Uncharacterized protein</fullName>
    </submittedName>
</protein>
<dbReference type="FunFam" id="3.40.50.2000:FF:000021">
    <property type="entry name" value="UDP-glucuronosyltransferase"/>
    <property type="match status" value="1"/>
</dbReference>
<name>A0A1I8NVP3_STOCA</name>
<dbReference type="PROSITE" id="PS00375">
    <property type="entry name" value="UDPGT"/>
    <property type="match status" value="1"/>
</dbReference>
<evidence type="ECO:0000313" key="8">
    <source>
        <dbReference type="Proteomes" id="UP000095300"/>
    </source>
</evidence>
<keyword evidence="5" id="KW-0472">Membrane</keyword>
<dbReference type="OrthoDB" id="5835829at2759"/>
<evidence type="ECO:0000256" key="4">
    <source>
        <dbReference type="RuleBase" id="RU003718"/>
    </source>
</evidence>
<dbReference type="GO" id="GO:0008194">
    <property type="term" value="F:UDP-glycosyltransferase activity"/>
    <property type="evidence" value="ECO:0007669"/>
    <property type="project" value="InterPro"/>
</dbReference>
<sequence length="542" mass="61383">MNLIWMILISLQLSSAEHILMVTMGGTKSHKIPFWELAKGLIKKGHHVTFLNGFKADFHMEGLKEITPMHLVEFIQNYTDWDLVGARYAQKAPLSIWKALRYPAESCNSLLEADAQSGVTVTDDLLTQRFHLAIVDGAFPECALGIVHRLGLPFMFINTVGFYTGSLAMAGNPITYAVTPHVFTAFTETMNLLQRVENSLIHRLADILHMYYTNQVHDVLMKHFGASIPHPYALMQNVSIILQNGHASITNARPFYPNVIEIACIHCRPAGSLPLDLEEFMESAPAGVIFFSMGSSVRAANVPEEFRRLLVEVFSRLPQYHVLWKWDAGGSVNTAEHMAPRLTKTTHQNMSAVTKNVRLSGWLPQQDILGHRKVKAFVTHGGLLSMFEAIYHAVPMVMLPVFCDHDVNAAKAESDGYAIRLPLETITADKLYQAIIAILNNGQYKRKVQEKSQLLLDQITTPLDTAIFWSEFLMRHNDVSHLQSPVRHMSCFIYYSLDLIGISMLVIGGILIILSKILMYVWQHGNRRHLRHRRQNKYLKQY</sequence>
<evidence type="ECO:0000256" key="2">
    <source>
        <dbReference type="ARBA" id="ARBA00022676"/>
    </source>
</evidence>
<feature type="signal peptide" evidence="6">
    <location>
        <begin position="1"/>
        <end position="16"/>
    </location>
</feature>
<keyword evidence="5" id="KW-1133">Transmembrane helix</keyword>
<dbReference type="PANTHER" id="PTHR48043:SF27">
    <property type="entry name" value="UDP-GLUCURONOSYLTRANSFERASE"/>
    <property type="match status" value="1"/>
</dbReference>
<evidence type="ECO:0000313" key="7">
    <source>
        <dbReference type="EnsemblMetazoa" id="SCAU002444-PA"/>
    </source>
</evidence>
<evidence type="ECO:0000256" key="1">
    <source>
        <dbReference type="ARBA" id="ARBA00009995"/>
    </source>
</evidence>
<accession>A0A1I8NVP3</accession>
<organism evidence="7 8">
    <name type="scientific">Stomoxys calcitrans</name>
    <name type="common">Stable fly</name>
    <name type="synonym">Conops calcitrans</name>
    <dbReference type="NCBI Taxonomy" id="35570"/>
    <lineage>
        <taxon>Eukaryota</taxon>
        <taxon>Metazoa</taxon>
        <taxon>Ecdysozoa</taxon>
        <taxon>Arthropoda</taxon>
        <taxon>Hexapoda</taxon>
        <taxon>Insecta</taxon>
        <taxon>Pterygota</taxon>
        <taxon>Neoptera</taxon>
        <taxon>Endopterygota</taxon>
        <taxon>Diptera</taxon>
        <taxon>Brachycera</taxon>
        <taxon>Muscomorpha</taxon>
        <taxon>Muscoidea</taxon>
        <taxon>Muscidae</taxon>
        <taxon>Stomoxys</taxon>
    </lineage>
</organism>